<proteinExistence type="predicted"/>
<name>A0A0A9DSW5_ARUDO</name>
<reference evidence="1" key="1">
    <citation type="submission" date="2014-09" db="EMBL/GenBank/DDBJ databases">
        <authorList>
            <person name="Magalhaes I.L.F."/>
            <person name="Oliveira U."/>
            <person name="Santos F.R."/>
            <person name="Vidigal T.H.D.A."/>
            <person name="Brescovit A.D."/>
            <person name="Santos A.J."/>
        </authorList>
    </citation>
    <scope>NUCLEOTIDE SEQUENCE</scope>
    <source>
        <tissue evidence="1">Shoot tissue taken approximately 20 cm above the soil surface</tissue>
    </source>
</reference>
<dbReference type="EMBL" id="GBRH01206276">
    <property type="protein sequence ID" value="JAD91619.1"/>
    <property type="molecule type" value="Transcribed_RNA"/>
</dbReference>
<dbReference type="AlphaFoldDB" id="A0A0A9DSW5"/>
<reference evidence="1" key="2">
    <citation type="journal article" date="2015" name="Data Brief">
        <title>Shoot transcriptome of the giant reed, Arundo donax.</title>
        <authorList>
            <person name="Barrero R.A."/>
            <person name="Guerrero F.D."/>
            <person name="Moolhuijzen P."/>
            <person name="Goolsby J.A."/>
            <person name="Tidwell J."/>
            <person name="Bellgard S.E."/>
            <person name="Bellgard M.I."/>
        </authorList>
    </citation>
    <scope>NUCLEOTIDE SEQUENCE</scope>
    <source>
        <tissue evidence="1">Shoot tissue taken approximately 20 cm above the soil surface</tissue>
    </source>
</reference>
<organism evidence="1">
    <name type="scientific">Arundo donax</name>
    <name type="common">Giant reed</name>
    <name type="synonym">Donax arundinaceus</name>
    <dbReference type="NCBI Taxonomy" id="35708"/>
    <lineage>
        <taxon>Eukaryota</taxon>
        <taxon>Viridiplantae</taxon>
        <taxon>Streptophyta</taxon>
        <taxon>Embryophyta</taxon>
        <taxon>Tracheophyta</taxon>
        <taxon>Spermatophyta</taxon>
        <taxon>Magnoliopsida</taxon>
        <taxon>Liliopsida</taxon>
        <taxon>Poales</taxon>
        <taxon>Poaceae</taxon>
        <taxon>PACMAD clade</taxon>
        <taxon>Arundinoideae</taxon>
        <taxon>Arundineae</taxon>
        <taxon>Arundo</taxon>
    </lineage>
</organism>
<evidence type="ECO:0000313" key="1">
    <source>
        <dbReference type="EMBL" id="JAD91619.1"/>
    </source>
</evidence>
<sequence length="23" mass="2824">MRNCFQDILEERQLSTFLDSHIQ</sequence>
<accession>A0A0A9DSW5</accession>
<protein>
    <submittedName>
        <fullName evidence="1">Uncharacterized protein</fullName>
    </submittedName>
</protein>